<evidence type="ECO:0000313" key="2">
    <source>
        <dbReference type="EMBL" id="MCD7456307.1"/>
    </source>
</evidence>
<dbReference type="EMBL" id="JACEIK010000394">
    <property type="protein sequence ID" value="MCD7456307.1"/>
    <property type="molecule type" value="Genomic_DNA"/>
</dbReference>
<proteinExistence type="predicted"/>
<protein>
    <submittedName>
        <fullName evidence="2">Uncharacterized protein</fullName>
    </submittedName>
</protein>
<keyword evidence="3" id="KW-1185">Reference proteome</keyword>
<evidence type="ECO:0000313" key="3">
    <source>
        <dbReference type="Proteomes" id="UP000823775"/>
    </source>
</evidence>
<comment type="caution">
    <text evidence="2">The sequence shown here is derived from an EMBL/GenBank/DDBJ whole genome shotgun (WGS) entry which is preliminary data.</text>
</comment>
<sequence>MHNRGPPVDRPCNTKYLKSRRLRGGLPTDRRSNSRAAGSSQLRNRELGTNTRQGKGKVAEHRFLLMGAFELFKFNLGMMRFGVSPVRIGESPMECRSTFKMASGH</sequence>
<feature type="region of interest" description="Disordered" evidence="1">
    <location>
        <begin position="1"/>
        <end position="57"/>
    </location>
</feature>
<name>A0ABS8SBS9_DATST</name>
<feature type="compositionally biased region" description="Polar residues" evidence="1">
    <location>
        <begin position="34"/>
        <end position="53"/>
    </location>
</feature>
<evidence type="ECO:0000256" key="1">
    <source>
        <dbReference type="SAM" id="MobiDB-lite"/>
    </source>
</evidence>
<reference evidence="2 3" key="1">
    <citation type="journal article" date="2021" name="BMC Genomics">
        <title>Datura genome reveals duplications of psychoactive alkaloid biosynthetic genes and high mutation rate following tissue culture.</title>
        <authorList>
            <person name="Rajewski A."/>
            <person name="Carter-House D."/>
            <person name="Stajich J."/>
            <person name="Litt A."/>
        </authorList>
    </citation>
    <scope>NUCLEOTIDE SEQUENCE [LARGE SCALE GENOMIC DNA]</scope>
    <source>
        <strain evidence="2">AR-01</strain>
    </source>
</reference>
<accession>A0ABS8SBS9</accession>
<organism evidence="2 3">
    <name type="scientific">Datura stramonium</name>
    <name type="common">Jimsonweed</name>
    <name type="synonym">Common thornapple</name>
    <dbReference type="NCBI Taxonomy" id="4076"/>
    <lineage>
        <taxon>Eukaryota</taxon>
        <taxon>Viridiplantae</taxon>
        <taxon>Streptophyta</taxon>
        <taxon>Embryophyta</taxon>
        <taxon>Tracheophyta</taxon>
        <taxon>Spermatophyta</taxon>
        <taxon>Magnoliopsida</taxon>
        <taxon>eudicotyledons</taxon>
        <taxon>Gunneridae</taxon>
        <taxon>Pentapetalae</taxon>
        <taxon>asterids</taxon>
        <taxon>lamiids</taxon>
        <taxon>Solanales</taxon>
        <taxon>Solanaceae</taxon>
        <taxon>Solanoideae</taxon>
        <taxon>Datureae</taxon>
        <taxon>Datura</taxon>
    </lineage>
</organism>
<dbReference type="Proteomes" id="UP000823775">
    <property type="component" value="Unassembled WGS sequence"/>
</dbReference>
<gene>
    <name evidence="2" type="ORF">HAX54_031224</name>
</gene>